<keyword evidence="4" id="KW-1015">Disulfide bond</keyword>
<evidence type="ECO:0000256" key="2">
    <source>
        <dbReference type="ARBA" id="ARBA00022801"/>
    </source>
</evidence>
<dbReference type="PRINTS" id="PR00722">
    <property type="entry name" value="CHYMOTRYPSIN"/>
</dbReference>
<dbReference type="SUPFAM" id="SSF50494">
    <property type="entry name" value="Trypsin-like serine proteases"/>
    <property type="match status" value="1"/>
</dbReference>
<dbReference type="PROSITE" id="PS00135">
    <property type="entry name" value="TRYPSIN_SER"/>
    <property type="match status" value="1"/>
</dbReference>
<dbReference type="InterPro" id="IPR001254">
    <property type="entry name" value="Trypsin_dom"/>
</dbReference>
<sequence length="563" mass="63310">MTVGRTWERSSIVMTFLVLSAFKLTAPTCRVDGLLFQPKESAEGAKREECKQGVQASSGCTSEPVDDLLLKSITELYGEWSPWSPCFEAQNKTRIRIRERLCRVPFVCRDMIIREEDDCYVTWKDDKANVTAWVHSKVQYENEDPFYVVSDSAKKFIKRIGINLVPHSEKSLNGKRKKRIYSKWSRWTICTKSCMTQRYRWCKKVEFCGNEVIRQSAFCYTEGTQCEAWILDNMPKQLAQEGNTYSQEEPAGSEKSTTSPLDYDENEVLPNYHRRLPTTSTTTEAQPAVSDPGKTNDDPSCGLLYGRNASSSFSYGPSVERMLRIIGGRASRKGKWPWIVSILNRYKESICGGTLVSGQWVLTAAHCVKKKMYVTIGEHNLAVKDENEVRLRVRKSVIHPDYDPDTVNNDVALLKLPRVSSMVDLQARVVCLPRPWQALPTRQLCTILGWGKRGNGDSSGTDILQEAQVPIVSSQACGRVYESSIVTSNMFCAGYKKGRRDTCSGDSGGPLLCSSGGDGIHDEERWTIFGITSFGEGCGKKGKYGIYTRLPNYVQWIHTVIGS</sequence>
<reference evidence="9 10" key="1">
    <citation type="submission" date="2023-09" db="EMBL/GenBank/DDBJ databases">
        <title>Nesidiocoris tenuis whole genome shotgun sequence.</title>
        <authorList>
            <person name="Shibata T."/>
            <person name="Shimoda M."/>
            <person name="Kobayashi T."/>
            <person name="Uehara T."/>
        </authorList>
    </citation>
    <scope>NUCLEOTIDE SEQUENCE [LARGE SCALE GENOMIC DNA]</scope>
    <source>
        <strain evidence="9 10">Japan</strain>
    </source>
</reference>
<keyword evidence="1 5" id="KW-0645">Protease</keyword>
<evidence type="ECO:0000256" key="4">
    <source>
        <dbReference type="ARBA" id="ARBA00023157"/>
    </source>
</evidence>
<proteinExistence type="predicted"/>
<evidence type="ECO:0000256" key="1">
    <source>
        <dbReference type="ARBA" id="ARBA00022670"/>
    </source>
</evidence>
<dbReference type="InterPro" id="IPR001314">
    <property type="entry name" value="Peptidase_S1A"/>
</dbReference>
<feature type="domain" description="Peptidase S1" evidence="8">
    <location>
        <begin position="325"/>
        <end position="562"/>
    </location>
</feature>
<dbReference type="PROSITE" id="PS00134">
    <property type="entry name" value="TRYPSIN_HIS"/>
    <property type="match status" value="1"/>
</dbReference>
<evidence type="ECO:0000313" key="10">
    <source>
        <dbReference type="Proteomes" id="UP001307889"/>
    </source>
</evidence>
<dbReference type="PROSITE" id="PS50240">
    <property type="entry name" value="TRYPSIN_DOM"/>
    <property type="match status" value="1"/>
</dbReference>
<dbReference type="Proteomes" id="UP001307889">
    <property type="component" value="Chromosome 10"/>
</dbReference>
<dbReference type="PANTHER" id="PTHR24264">
    <property type="entry name" value="TRYPSIN-RELATED"/>
    <property type="match status" value="1"/>
</dbReference>
<feature type="chain" id="PRO_5045668806" evidence="7">
    <location>
        <begin position="26"/>
        <end position="563"/>
    </location>
</feature>
<evidence type="ECO:0000256" key="7">
    <source>
        <dbReference type="SAM" id="SignalP"/>
    </source>
</evidence>
<keyword evidence="10" id="KW-1185">Reference proteome</keyword>
<feature type="signal peptide" evidence="7">
    <location>
        <begin position="1"/>
        <end position="25"/>
    </location>
</feature>
<dbReference type="InterPro" id="IPR018114">
    <property type="entry name" value="TRYPSIN_HIS"/>
</dbReference>
<evidence type="ECO:0000256" key="5">
    <source>
        <dbReference type="RuleBase" id="RU363034"/>
    </source>
</evidence>
<dbReference type="SMART" id="SM00020">
    <property type="entry name" value="Tryp_SPc"/>
    <property type="match status" value="1"/>
</dbReference>
<dbReference type="InterPro" id="IPR009003">
    <property type="entry name" value="Peptidase_S1_PA"/>
</dbReference>
<organism evidence="9 10">
    <name type="scientific">Nesidiocoris tenuis</name>
    <dbReference type="NCBI Taxonomy" id="355587"/>
    <lineage>
        <taxon>Eukaryota</taxon>
        <taxon>Metazoa</taxon>
        <taxon>Ecdysozoa</taxon>
        <taxon>Arthropoda</taxon>
        <taxon>Hexapoda</taxon>
        <taxon>Insecta</taxon>
        <taxon>Pterygota</taxon>
        <taxon>Neoptera</taxon>
        <taxon>Paraneoptera</taxon>
        <taxon>Hemiptera</taxon>
        <taxon>Heteroptera</taxon>
        <taxon>Panheteroptera</taxon>
        <taxon>Cimicomorpha</taxon>
        <taxon>Miridae</taxon>
        <taxon>Dicyphina</taxon>
        <taxon>Nesidiocoris</taxon>
    </lineage>
</organism>
<dbReference type="InterPro" id="IPR043504">
    <property type="entry name" value="Peptidase_S1_PA_chymotrypsin"/>
</dbReference>
<dbReference type="Gene3D" id="2.40.10.10">
    <property type="entry name" value="Trypsin-like serine proteases"/>
    <property type="match status" value="1"/>
</dbReference>
<accession>A0ABN7B5N2</accession>
<dbReference type="EMBL" id="AP028918">
    <property type="protein sequence ID" value="BES99715.1"/>
    <property type="molecule type" value="Genomic_DNA"/>
</dbReference>
<evidence type="ECO:0000256" key="6">
    <source>
        <dbReference type="SAM" id="MobiDB-lite"/>
    </source>
</evidence>
<keyword evidence="3 5" id="KW-0720">Serine protease</keyword>
<gene>
    <name evidence="9" type="ORF">NTJ_12533</name>
</gene>
<dbReference type="PANTHER" id="PTHR24264:SF54">
    <property type="entry name" value="PEPTIDASE S1 DOMAIN-CONTAINING PROTEIN"/>
    <property type="match status" value="1"/>
</dbReference>
<name>A0ABN7B5N2_9HEMI</name>
<dbReference type="InterPro" id="IPR050127">
    <property type="entry name" value="Serine_Proteases_S1"/>
</dbReference>
<dbReference type="CDD" id="cd00190">
    <property type="entry name" value="Tryp_SPc"/>
    <property type="match status" value="1"/>
</dbReference>
<protein>
    <submittedName>
        <fullName evidence="9">Trypsin</fullName>
    </submittedName>
</protein>
<evidence type="ECO:0000259" key="8">
    <source>
        <dbReference type="PROSITE" id="PS50240"/>
    </source>
</evidence>
<evidence type="ECO:0000313" key="9">
    <source>
        <dbReference type="EMBL" id="BES99715.1"/>
    </source>
</evidence>
<feature type="region of interest" description="Disordered" evidence="6">
    <location>
        <begin position="241"/>
        <end position="301"/>
    </location>
</feature>
<dbReference type="Pfam" id="PF00089">
    <property type="entry name" value="Trypsin"/>
    <property type="match status" value="1"/>
</dbReference>
<keyword evidence="7" id="KW-0732">Signal</keyword>
<evidence type="ECO:0000256" key="3">
    <source>
        <dbReference type="ARBA" id="ARBA00022825"/>
    </source>
</evidence>
<keyword evidence="2 5" id="KW-0378">Hydrolase</keyword>
<dbReference type="InterPro" id="IPR033116">
    <property type="entry name" value="TRYPSIN_SER"/>
</dbReference>